<proteinExistence type="predicted"/>
<evidence type="ECO:0000313" key="2">
    <source>
        <dbReference type="EMBL" id="KAE8277524.1"/>
    </source>
</evidence>
<name>A0A6G0HE89_LARCR</name>
<dbReference type="Gene3D" id="1.10.720.30">
    <property type="entry name" value="SAP domain"/>
    <property type="match status" value="1"/>
</dbReference>
<dbReference type="PANTHER" id="PTHR17609:SF3">
    <property type="entry name" value="SAP DOMAIN-CONTAINING PROTEIN"/>
    <property type="match status" value="1"/>
</dbReference>
<reference evidence="2 3" key="1">
    <citation type="submission" date="2019-07" db="EMBL/GenBank/DDBJ databases">
        <title>Chromosome genome assembly for large yellow croaker.</title>
        <authorList>
            <person name="Xiao S."/>
        </authorList>
    </citation>
    <scope>NUCLEOTIDE SEQUENCE [LARGE SCALE GENOMIC DNA]</scope>
    <source>
        <strain evidence="2">JMULYC20181020</strain>
        <tissue evidence="2">Muscle</tissue>
    </source>
</reference>
<dbReference type="PANTHER" id="PTHR17609">
    <property type="entry name" value="HMG DOMAIN-CONTAINING PROTEIN 3"/>
    <property type="match status" value="1"/>
</dbReference>
<feature type="domain" description="SAP" evidence="1">
    <location>
        <begin position="30"/>
        <end position="64"/>
    </location>
</feature>
<dbReference type="InterPro" id="IPR003034">
    <property type="entry name" value="SAP_dom"/>
</dbReference>
<organism evidence="2 3">
    <name type="scientific">Larimichthys crocea</name>
    <name type="common">Large yellow croaker</name>
    <name type="synonym">Pseudosciaena crocea</name>
    <dbReference type="NCBI Taxonomy" id="215358"/>
    <lineage>
        <taxon>Eukaryota</taxon>
        <taxon>Metazoa</taxon>
        <taxon>Chordata</taxon>
        <taxon>Craniata</taxon>
        <taxon>Vertebrata</taxon>
        <taxon>Euteleostomi</taxon>
        <taxon>Actinopterygii</taxon>
        <taxon>Neopterygii</taxon>
        <taxon>Teleostei</taxon>
        <taxon>Neoteleostei</taxon>
        <taxon>Acanthomorphata</taxon>
        <taxon>Eupercaria</taxon>
        <taxon>Sciaenidae</taxon>
        <taxon>Larimichthys</taxon>
    </lineage>
</organism>
<dbReference type="InterPro" id="IPR036361">
    <property type="entry name" value="SAP_dom_sf"/>
</dbReference>
<dbReference type="AlphaFoldDB" id="A0A6G0HE89"/>
<dbReference type="EMBL" id="REGW02000525">
    <property type="protein sequence ID" value="KAE8277524.1"/>
    <property type="molecule type" value="Genomic_DNA"/>
</dbReference>
<dbReference type="SUPFAM" id="SSF68906">
    <property type="entry name" value="SAP domain"/>
    <property type="match status" value="1"/>
</dbReference>
<sequence length="150" mass="17102">MQSPKVANDGDDGNFNDDEKIDEERLTDELVNLKVQEVRALYKQCGLDDKGSKVDLVMRLSDKMSSRVTYNKVFEKVWGASGGWAVITCPCGVVYSLKFNLRAESPRDSLDLLLSWKHFPNISVYDYARRLALHANRRQPDSLPPFKEGY</sequence>
<comment type="caution">
    <text evidence="2">The sequence shown here is derived from an EMBL/GenBank/DDBJ whole genome shotgun (WGS) entry which is preliminary data.</text>
</comment>
<dbReference type="Proteomes" id="UP000424527">
    <property type="component" value="Unassembled WGS sequence"/>
</dbReference>
<protein>
    <recommendedName>
        <fullName evidence="1">SAP domain-containing protein</fullName>
    </recommendedName>
</protein>
<evidence type="ECO:0000259" key="1">
    <source>
        <dbReference type="PROSITE" id="PS50800"/>
    </source>
</evidence>
<evidence type="ECO:0000313" key="3">
    <source>
        <dbReference type="Proteomes" id="UP000424527"/>
    </source>
</evidence>
<dbReference type="PROSITE" id="PS50800">
    <property type="entry name" value="SAP"/>
    <property type="match status" value="1"/>
</dbReference>
<gene>
    <name evidence="2" type="ORF">D5F01_LYC24520</name>
</gene>
<dbReference type="InterPro" id="IPR039598">
    <property type="entry name" value="HMGXB3"/>
</dbReference>
<accession>A0A6G0HE89</accession>
<keyword evidence="3" id="KW-1185">Reference proteome</keyword>